<dbReference type="AlphaFoldDB" id="A0A643IVZ6"/>
<evidence type="ECO:0000313" key="1">
    <source>
        <dbReference type="EMBL" id="KAB0763060.1"/>
    </source>
</evidence>
<dbReference type="EMBL" id="VZIV01000035">
    <property type="protein sequence ID" value="KAB0763060.1"/>
    <property type="molecule type" value="Genomic_DNA"/>
</dbReference>
<name>A0A643IVZ6_PSEAI</name>
<protein>
    <submittedName>
        <fullName evidence="1">Uncharacterized protein</fullName>
    </submittedName>
</protein>
<reference evidence="1" key="1">
    <citation type="submission" date="2019-09" db="EMBL/GenBank/DDBJ databases">
        <title>Whole genome sequence analysis of bacterial isolates in patients.</title>
        <authorList>
            <person name="Jeong K.C."/>
        </authorList>
    </citation>
    <scope>NUCLEOTIDE SEQUENCE</scope>
    <source>
        <strain evidence="1">KCJ3K105</strain>
    </source>
</reference>
<proteinExistence type="predicted"/>
<sequence length="106" mass="11921">MPERVGLSGWAWRSSSPVAVISRSLDEMVGICGDFELSEDGLDEFHFAVYRYVGKYFLLLRYFNYPGEGDVFMHDGEFDSEALFGFLSGIGLSESDVSWMLREGNG</sequence>
<gene>
    <name evidence="1" type="ORF">F7O97_17635</name>
</gene>
<comment type="caution">
    <text evidence="1">The sequence shown here is derived from an EMBL/GenBank/DDBJ whole genome shotgun (WGS) entry which is preliminary data.</text>
</comment>
<accession>A0A643IVZ6</accession>
<dbReference type="RefSeq" id="WP_134281441.1">
    <property type="nucleotide sequence ID" value="NZ_JACYEF010000105.1"/>
</dbReference>
<organism evidence="1">
    <name type="scientific">Pseudomonas aeruginosa</name>
    <dbReference type="NCBI Taxonomy" id="287"/>
    <lineage>
        <taxon>Bacteria</taxon>
        <taxon>Pseudomonadati</taxon>
        <taxon>Pseudomonadota</taxon>
        <taxon>Gammaproteobacteria</taxon>
        <taxon>Pseudomonadales</taxon>
        <taxon>Pseudomonadaceae</taxon>
        <taxon>Pseudomonas</taxon>
    </lineage>
</organism>